<name>A0A916LIN9_KRYT1</name>
<dbReference type="SMART" id="SM00346">
    <property type="entry name" value="HTH_ICLR"/>
    <property type="match status" value="1"/>
</dbReference>
<dbReference type="InterPro" id="IPR005471">
    <property type="entry name" value="Tscrpt_reg_IclR_N"/>
</dbReference>
<evidence type="ECO:0000256" key="3">
    <source>
        <dbReference type="ARBA" id="ARBA00023163"/>
    </source>
</evidence>
<dbReference type="GO" id="GO:0045892">
    <property type="term" value="P:negative regulation of DNA-templated transcription"/>
    <property type="evidence" value="ECO:0007669"/>
    <property type="project" value="TreeGrafter"/>
</dbReference>
<dbReference type="PROSITE" id="PS51077">
    <property type="entry name" value="HTH_ICLR"/>
    <property type="match status" value="1"/>
</dbReference>
<evidence type="ECO:0000313" key="6">
    <source>
        <dbReference type="EMBL" id="CUS96997.1"/>
    </source>
</evidence>
<dbReference type="InterPro" id="IPR050707">
    <property type="entry name" value="HTH_MetabolicPath_Reg"/>
</dbReference>
<dbReference type="AlphaFoldDB" id="A0A916LIN9"/>
<evidence type="ECO:0000259" key="5">
    <source>
        <dbReference type="PROSITE" id="PS51078"/>
    </source>
</evidence>
<keyword evidence="3" id="KW-0804">Transcription</keyword>
<evidence type="ECO:0000259" key="4">
    <source>
        <dbReference type="PROSITE" id="PS51077"/>
    </source>
</evidence>
<dbReference type="RefSeq" id="WP_072263514.1">
    <property type="nucleotide sequence ID" value="NZ_CZVV01000006.1"/>
</dbReference>
<dbReference type="Pfam" id="PF01614">
    <property type="entry name" value="IclR_C"/>
    <property type="match status" value="1"/>
</dbReference>
<protein>
    <submittedName>
        <fullName evidence="6">Transcriptional regulator, IclR family</fullName>
    </submittedName>
</protein>
<feature type="domain" description="IclR-ED" evidence="5">
    <location>
        <begin position="72"/>
        <end position="255"/>
    </location>
</feature>
<proteinExistence type="predicted"/>
<dbReference type="Gene3D" id="3.30.450.40">
    <property type="match status" value="1"/>
</dbReference>
<dbReference type="InterPro" id="IPR029016">
    <property type="entry name" value="GAF-like_dom_sf"/>
</dbReference>
<comment type="caution">
    <text evidence="6">The sequence shown here is derived from an EMBL/GenBank/DDBJ whole genome shotgun (WGS) entry which is preliminary data.</text>
</comment>
<gene>
    <name evidence="6" type="ORF">JGI25_00196</name>
</gene>
<dbReference type="PROSITE" id="PS51078">
    <property type="entry name" value="ICLR_ED"/>
    <property type="match status" value="1"/>
</dbReference>
<evidence type="ECO:0000313" key="7">
    <source>
        <dbReference type="Proteomes" id="UP000243105"/>
    </source>
</evidence>
<evidence type="ECO:0000256" key="2">
    <source>
        <dbReference type="ARBA" id="ARBA00023125"/>
    </source>
</evidence>
<dbReference type="SUPFAM" id="SSF46785">
    <property type="entry name" value="Winged helix' DNA-binding domain"/>
    <property type="match status" value="1"/>
</dbReference>
<dbReference type="GO" id="GO:0003677">
    <property type="term" value="F:DNA binding"/>
    <property type="evidence" value="ECO:0007669"/>
    <property type="project" value="UniProtKB-KW"/>
</dbReference>
<feature type="domain" description="HTH iclR-type" evidence="4">
    <location>
        <begin position="7"/>
        <end position="71"/>
    </location>
</feature>
<dbReference type="InterPro" id="IPR036390">
    <property type="entry name" value="WH_DNA-bd_sf"/>
</dbReference>
<dbReference type="SUPFAM" id="SSF55781">
    <property type="entry name" value="GAF domain-like"/>
    <property type="match status" value="1"/>
</dbReference>
<dbReference type="Proteomes" id="UP000243105">
    <property type="component" value="Unassembled WGS sequence"/>
</dbReference>
<dbReference type="PANTHER" id="PTHR30136">
    <property type="entry name" value="HELIX-TURN-HELIX TRANSCRIPTIONAL REGULATOR, ICLR FAMILY"/>
    <property type="match status" value="1"/>
</dbReference>
<keyword evidence="1" id="KW-0805">Transcription regulation</keyword>
<accession>A0A916LIN9</accession>
<dbReference type="Pfam" id="PF09339">
    <property type="entry name" value="HTH_IclR"/>
    <property type="match status" value="1"/>
</dbReference>
<dbReference type="GO" id="GO:0003700">
    <property type="term" value="F:DNA-binding transcription factor activity"/>
    <property type="evidence" value="ECO:0007669"/>
    <property type="project" value="TreeGrafter"/>
</dbReference>
<dbReference type="EMBL" id="CZVV01000006">
    <property type="protein sequence ID" value="CUS96997.1"/>
    <property type="molecule type" value="Genomic_DNA"/>
</dbReference>
<dbReference type="InterPro" id="IPR036388">
    <property type="entry name" value="WH-like_DNA-bd_sf"/>
</dbReference>
<dbReference type="InterPro" id="IPR014757">
    <property type="entry name" value="Tscrpt_reg_IclR_C"/>
</dbReference>
<reference evidence="6 7" key="1">
    <citation type="submission" date="2015-11" db="EMBL/GenBank/DDBJ databases">
        <authorList>
            <person name="Varghese N."/>
        </authorList>
    </citation>
    <scope>NUCLEOTIDE SEQUENCE [LARGE SCALE GENOMIC DNA]</scope>
    <source>
        <strain evidence="6 7">JGI-25</strain>
    </source>
</reference>
<sequence>MSIAQKNNSVEKAFAILSVFSQNGGKFEFGVGEISKILKMHKATVHRFLRSLEKIGIIEKNSETGKYRLGLKLYELGNSVSLKKIMVDRARKYLEDLHWYLNETVHFATLKNGEVAYLDKIIADRNFVIISEVGKRLPAHCTGLGKAMLAFLPEKDVKRIIKEKGLKKFTKNTITNRKKFFEELKRIRERGYAIDNEEIEDGLRCIAAPVFNGEGKVIAAVSISGPSSRINEEVYDEYSKYVIKTAKLISEELKNIDWGMLGCMS</sequence>
<dbReference type="Gene3D" id="1.10.10.10">
    <property type="entry name" value="Winged helix-like DNA-binding domain superfamily/Winged helix DNA-binding domain"/>
    <property type="match status" value="1"/>
</dbReference>
<keyword evidence="2" id="KW-0238">DNA-binding</keyword>
<evidence type="ECO:0000256" key="1">
    <source>
        <dbReference type="ARBA" id="ARBA00023015"/>
    </source>
</evidence>
<organism evidence="6 7">
    <name type="scientific">Kryptobacter tengchongensis</name>
    <dbReference type="NCBI Taxonomy" id="1643429"/>
    <lineage>
        <taxon>Bacteria</taxon>
        <taxon>Pseudomonadati</taxon>
        <taxon>Candidatus Kryptoniota</taxon>
        <taxon>Candidatus Kryptobacter</taxon>
    </lineage>
</organism>
<dbReference type="PANTHER" id="PTHR30136:SF24">
    <property type="entry name" value="HTH-TYPE TRANSCRIPTIONAL REPRESSOR ALLR"/>
    <property type="match status" value="1"/>
</dbReference>